<evidence type="ECO:0000313" key="3">
    <source>
        <dbReference type="EMBL" id="EFY08011.1"/>
    </source>
</evidence>
<keyword evidence="4" id="KW-1185">Reference proteome</keyword>
<comment type="caution">
    <text evidence="3">The sequence shown here is derived from an EMBL/GenBank/DDBJ whole genome shotgun (WGS) entry which is preliminary data.</text>
</comment>
<sequence length="138" mass="15570">MQRSGLFFIICAFSITALCACSSSVDFKPQYASGAELNPRVQGVPAVSLMAPNAALKVKKADSDKNLSGKLSSSEPKPAVEPPEAKQQKVKVKRVYVPYYYDDYYYRPWFRPYMGWHWGSPWRHRSHSHFGVGLGFGF</sequence>
<dbReference type="AlphaFoldDB" id="E8LHJ2"/>
<dbReference type="STRING" id="762983.HMPREF9444_00165"/>
<dbReference type="EMBL" id="AEVO01000007">
    <property type="protein sequence ID" value="EFY08011.1"/>
    <property type="molecule type" value="Genomic_DNA"/>
</dbReference>
<dbReference type="RefSeq" id="WP_009142392.1">
    <property type="nucleotide sequence ID" value="NZ_GL830945.1"/>
</dbReference>
<feature type="signal peptide" evidence="2">
    <location>
        <begin position="1"/>
        <end position="19"/>
    </location>
</feature>
<protein>
    <recommendedName>
        <fullName evidence="5">Lipoprotein</fullName>
    </recommendedName>
</protein>
<evidence type="ECO:0000313" key="4">
    <source>
        <dbReference type="Proteomes" id="UP000018458"/>
    </source>
</evidence>
<proteinExistence type="predicted"/>
<evidence type="ECO:0008006" key="5">
    <source>
        <dbReference type="Google" id="ProtNLM"/>
    </source>
</evidence>
<dbReference type="Proteomes" id="UP000018458">
    <property type="component" value="Unassembled WGS sequence"/>
</dbReference>
<dbReference type="PROSITE" id="PS51257">
    <property type="entry name" value="PROKAR_LIPOPROTEIN"/>
    <property type="match status" value="1"/>
</dbReference>
<keyword evidence="2" id="KW-0732">Signal</keyword>
<evidence type="ECO:0000256" key="2">
    <source>
        <dbReference type="SAM" id="SignalP"/>
    </source>
</evidence>
<feature type="region of interest" description="Disordered" evidence="1">
    <location>
        <begin position="60"/>
        <end position="88"/>
    </location>
</feature>
<name>E8LHJ2_SUCHY</name>
<reference evidence="3 4" key="1">
    <citation type="submission" date="2011-01" db="EMBL/GenBank/DDBJ databases">
        <authorList>
            <person name="Weinstock G."/>
            <person name="Sodergren E."/>
            <person name="Clifton S."/>
            <person name="Fulton L."/>
            <person name="Fulton B."/>
            <person name="Courtney L."/>
            <person name="Fronick C."/>
            <person name="Harrison M."/>
            <person name="Strong C."/>
            <person name="Farmer C."/>
            <person name="Delahaunty K."/>
            <person name="Markovic C."/>
            <person name="Hall O."/>
            <person name="Minx P."/>
            <person name="Tomlinson C."/>
            <person name="Mitreva M."/>
            <person name="Hou S."/>
            <person name="Chen J."/>
            <person name="Wollam A."/>
            <person name="Pepin K.H."/>
            <person name="Johnson M."/>
            <person name="Bhonagiri V."/>
            <person name="Zhang X."/>
            <person name="Suruliraj S."/>
            <person name="Warren W."/>
            <person name="Chinwalla A."/>
            <person name="Mardis E.R."/>
            <person name="Wilson R.K."/>
        </authorList>
    </citation>
    <scope>NUCLEOTIDE SEQUENCE [LARGE SCALE GENOMIC DNA]</scope>
    <source>
        <strain evidence="4">DSM 22608 / JCM 16073 / KCTC 15190 / YIT 12066</strain>
    </source>
</reference>
<accession>E8LHJ2</accession>
<dbReference type="HOGENOM" id="CLU_1854186_0_0_6"/>
<gene>
    <name evidence="3" type="ORF">HMPREF9444_00165</name>
</gene>
<organism evidence="3 4">
    <name type="scientific">Succinatimonas hippei (strain DSM 22608 / JCM 16073 / KCTC 15190 / YIT 12066)</name>
    <dbReference type="NCBI Taxonomy" id="762983"/>
    <lineage>
        <taxon>Bacteria</taxon>
        <taxon>Pseudomonadati</taxon>
        <taxon>Pseudomonadota</taxon>
        <taxon>Gammaproteobacteria</taxon>
        <taxon>Aeromonadales</taxon>
        <taxon>Succinivibrionaceae</taxon>
        <taxon>Succinatimonas</taxon>
    </lineage>
</organism>
<feature type="chain" id="PRO_5003223996" description="Lipoprotein" evidence="2">
    <location>
        <begin position="20"/>
        <end position="138"/>
    </location>
</feature>
<evidence type="ECO:0000256" key="1">
    <source>
        <dbReference type="SAM" id="MobiDB-lite"/>
    </source>
</evidence>